<gene>
    <name evidence="13" type="ORF">FPE_LOCUS28375</name>
</gene>
<dbReference type="PROSITE" id="PS00080">
    <property type="entry name" value="MULTICOPPER_OXIDASE2"/>
    <property type="match status" value="1"/>
</dbReference>
<comment type="subcellular location">
    <subcellularLocation>
        <location evidence="2">Secreted</location>
    </subcellularLocation>
</comment>
<dbReference type="Gene3D" id="2.60.40.420">
    <property type="entry name" value="Cupredoxins - blue copper proteins"/>
    <property type="match status" value="4"/>
</dbReference>
<keyword evidence="9" id="KW-0325">Glycoprotein</keyword>
<evidence type="ECO:0000256" key="4">
    <source>
        <dbReference type="ARBA" id="ARBA00022525"/>
    </source>
</evidence>
<dbReference type="EMBL" id="OU503052">
    <property type="protein sequence ID" value="CAI9780945.1"/>
    <property type="molecule type" value="Genomic_DNA"/>
</dbReference>
<comment type="cofactor">
    <cofactor evidence="1">
        <name>Cu cation</name>
        <dbReference type="ChEBI" id="CHEBI:23378"/>
    </cofactor>
</comment>
<dbReference type="Proteomes" id="UP000834106">
    <property type="component" value="Chromosome 17"/>
</dbReference>
<accession>A0AAD2A903</accession>
<evidence type="ECO:0000313" key="14">
    <source>
        <dbReference type="Proteomes" id="UP000834106"/>
    </source>
</evidence>
<evidence type="ECO:0000256" key="6">
    <source>
        <dbReference type="ARBA" id="ARBA00022737"/>
    </source>
</evidence>
<organism evidence="13 14">
    <name type="scientific">Fraxinus pennsylvanica</name>
    <dbReference type="NCBI Taxonomy" id="56036"/>
    <lineage>
        <taxon>Eukaryota</taxon>
        <taxon>Viridiplantae</taxon>
        <taxon>Streptophyta</taxon>
        <taxon>Embryophyta</taxon>
        <taxon>Tracheophyta</taxon>
        <taxon>Spermatophyta</taxon>
        <taxon>Magnoliopsida</taxon>
        <taxon>eudicotyledons</taxon>
        <taxon>Gunneridae</taxon>
        <taxon>Pentapetalae</taxon>
        <taxon>asterids</taxon>
        <taxon>lamiids</taxon>
        <taxon>Lamiales</taxon>
        <taxon>Oleaceae</taxon>
        <taxon>Oleeae</taxon>
        <taxon>Fraxinus</taxon>
    </lineage>
</organism>
<dbReference type="InterPro" id="IPR011707">
    <property type="entry name" value="Cu-oxidase-like_N"/>
</dbReference>
<dbReference type="AlphaFoldDB" id="A0AAD2A903"/>
<dbReference type="GO" id="GO:0005576">
    <property type="term" value="C:extracellular region"/>
    <property type="evidence" value="ECO:0007669"/>
    <property type="project" value="UniProtKB-SubCell"/>
</dbReference>
<evidence type="ECO:0000256" key="9">
    <source>
        <dbReference type="ARBA" id="ARBA00023180"/>
    </source>
</evidence>
<dbReference type="CDD" id="cd13893">
    <property type="entry name" value="CuRO_3_AAO"/>
    <property type="match status" value="1"/>
</dbReference>
<keyword evidence="4" id="KW-0964">Secreted</keyword>
<evidence type="ECO:0000256" key="2">
    <source>
        <dbReference type="ARBA" id="ARBA00004613"/>
    </source>
</evidence>
<dbReference type="InterPro" id="IPR011706">
    <property type="entry name" value="Cu-oxidase_C"/>
</dbReference>
<evidence type="ECO:0000259" key="12">
    <source>
        <dbReference type="Pfam" id="PF07732"/>
    </source>
</evidence>
<keyword evidence="8" id="KW-0186">Copper</keyword>
<dbReference type="GO" id="GO:0005507">
    <property type="term" value="F:copper ion binding"/>
    <property type="evidence" value="ECO:0007669"/>
    <property type="project" value="InterPro"/>
</dbReference>
<dbReference type="InterPro" id="IPR008972">
    <property type="entry name" value="Cupredoxin"/>
</dbReference>
<reference evidence="13" key="1">
    <citation type="submission" date="2023-05" db="EMBL/GenBank/DDBJ databases">
        <authorList>
            <person name="Huff M."/>
        </authorList>
    </citation>
    <scope>NUCLEOTIDE SEQUENCE</scope>
</reference>
<dbReference type="GO" id="GO:0016491">
    <property type="term" value="F:oxidoreductase activity"/>
    <property type="evidence" value="ECO:0007669"/>
    <property type="project" value="UniProtKB-KW"/>
</dbReference>
<dbReference type="InterPro" id="IPR045087">
    <property type="entry name" value="Cu-oxidase_fam"/>
</dbReference>
<dbReference type="PANTHER" id="PTHR11709">
    <property type="entry name" value="MULTI-COPPER OXIDASE"/>
    <property type="match status" value="1"/>
</dbReference>
<dbReference type="InterPro" id="IPR002355">
    <property type="entry name" value="Cu_oxidase_Cu_BS"/>
</dbReference>
<evidence type="ECO:0000259" key="10">
    <source>
        <dbReference type="Pfam" id="PF00394"/>
    </source>
</evidence>
<proteinExistence type="inferred from homology"/>
<evidence type="ECO:0000313" key="13">
    <source>
        <dbReference type="EMBL" id="CAI9780945.1"/>
    </source>
</evidence>
<name>A0AAD2A903_9LAMI</name>
<comment type="similarity">
    <text evidence="3">Belongs to the multicopper oxidase family.</text>
</comment>
<keyword evidence="6" id="KW-0677">Repeat</keyword>
<dbReference type="InterPro" id="IPR001117">
    <property type="entry name" value="Cu-oxidase_2nd"/>
</dbReference>
<keyword evidence="14" id="KW-1185">Reference proteome</keyword>
<dbReference type="Pfam" id="PF07732">
    <property type="entry name" value="Cu-oxidase_3"/>
    <property type="match status" value="1"/>
</dbReference>
<evidence type="ECO:0000256" key="7">
    <source>
        <dbReference type="ARBA" id="ARBA00023002"/>
    </source>
</evidence>
<dbReference type="InterPro" id="IPR033138">
    <property type="entry name" value="Cu_oxidase_CS"/>
</dbReference>
<dbReference type="PROSITE" id="PS00079">
    <property type="entry name" value="MULTICOPPER_OXIDASE1"/>
    <property type="match status" value="1"/>
</dbReference>
<dbReference type="Pfam" id="PF07731">
    <property type="entry name" value="Cu-oxidase_2"/>
    <property type="match status" value="1"/>
</dbReference>
<evidence type="ECO:0000259" key="11">
    <source>
        <dbReference type="Pfam" id="PF07731"/>
    </source>
</evidence>
<feature type="domain" description="Plastocyanin-like" evidence="10">
    <location>
        <begin position="44"/>
        <end position="167"/>
    </location>
</feature>
<dbReference type="InterPro" id="IPR034267">
    <property type="entry name" value="CuRO_3_AAO"/>
</dbReference>
<evidence type="ECO:0008006" key="15">
    <source>
        <dbReference type="Google" id="ProtNLM"/>
    </source>
</evidence>
<sequence>MSCPGTYLYHAHYGMQREAGLYGSIRVSLPDGESEPFWYDYDKSIILADWYHASTYEQAAGLSSIPFVFVGEPQSILIQGKGRFDCNAPGIQAGLCNATNPECTPYALTVIPRKTYRLRIGSLTALSALSFEIEGHNMTVVEVDGHYVEPFVVKNLFIYSGCLFTVPLVEGRVRHYKWEVKYEFKSPDCYKKLAITINGRTPGPSIIAQQGDTIIVELKNSLITENVAVHWHGIRQVGTPWFDGSEGVTQCPILPGDSFVYKFVVDRPGTYLYHAHYGMQREAGLYGSIRVSLPDGESEPFWYDYDRSIILADWYHASTYEQAAGLSSIPFVWVREPQSILIQGKGRFDCNAPGIQAGLCNATNPECTPYALTVIPQKIYRLRIGSLTALSALSFEIEGHNMTVVEADAIFNYYPNHPRRNPPTVPPPGPRWNDTEPRLAQSIAMKSHKGYIHPPPQTSDRVIVMLNTQNLINGNVRWSINNISYNLPHTPYLIALKYNLTHAFDPSPPPDGYNFVNYDIYSVAKNVNATTSTGIYRLKFNTTVDIILQNANIRTPNNSETHPWHLHGHDFWVVGYGKGKFDKTKDPKNYNLVNPIRKNTVAVHPYGWTALRFRADNPGVWAFHCHIESHFFMGMGVVFEEGIEKLGSLPTSIMGCGDTKGFHRP</sequence>
<feature type="domain" description="Plastocyanin-like" evidence="11">
    <location>
        <begin position="522"/>
        <end position="642"/>
    </location>
</feature>
<feature type="domain" description="Plastocyanin-like" evidence="12">
    <location>
        <begin position="180"/>
        <end position="292"/>
    </location>
</feature>
<dbReference type="Pfam" id="PF00394">
    <property type="entry name" value="Cu-oxidase"/>
    <property type="match status" value="2"/>
</dbReference>
<feature type="domain" description="Plastocyanin-like" evidence="10">
    <location>
        <begin position="308"/>
        <end position="411"/>
    </location>
</feature>
<dbReference type="SUPFAM" id="SSF49503">
    <property type="entry name" value="Cupredoxins"/>
    <property type="match status" value="5"/>
</dbReference>
<protein>
    <recommendedName>
        <fullName evidence="15">L-ascorbate oxidase</fullName>
    </recommendedName>
</protein>
<evidence type="ECO:0000256" key="1">
    <source>
        <dbReference type="ARBA" id="ARBA00001935"/>
    </source>
</evidence>
<keyword evidence="5" id="KW-0479">Metal-binding</keyword>
<dbReference type="PANTHER" id="PTHR11709:SF218">
    <property type="entry name" value="L-ASCORBATE OXIDASE"/>
    <property type="match status" value="1"/>
</dbReference>
<evidence type="ECO:0000256" key="5">
    <source>
        <dbReference type="ARBA" id="ARBA00022723"/>
    </source>
</evidence>
<keyword evidence="7" id="KW-0560">Oxidoreductase</keyword>
<evidence type="ECO:0000256" key="8">
    <source>
        <dbReference type="ARBA" id="ARBA00023008"/>
    </source>
</evidence>
<evidence type="ECO:0000256" key="3">
    <source>
        <dbReference type="ARBA" id="ARBA00010609"/>
    </source>
</evidence>